<feature type="domain" description="DM2" evidence="2">
    <location>
        <begin position="350"/>
        <end position="427"/>
    </location>
</feature>
<dbReference type="STRING" id="520822.A0A195BQQ8"/>
<organism evidence="4 5">
    <name type="scientific">Atta colombica</name>
    <dbReference type="NCBI Taxonomy" id="520822"/>
    <lineage>
        <taxon>Eukaryota</taxon>
        <taxon>Metazoa</taxon>
        <taxon>Ecdysozoa</taxon>
        <taxon>Arthropoda</taxon>
        <taxon>Hexapoda</taxon>
        <taxon>Insecta</taxon>
        <taxon>Pterygota</taxon>
        <taxon>Neoptera</taxon>
        <taxon>Endopterygota</taxon>
        <taxon>Hymenoptera</taxon>
        <taxon>Apocrita</taxon>
        <taxon>Aculeata</taxon>
        <taxon>Formicoidea</taxon>
        <taxon>Formicidae</taxon>
        <taxon>Myrmicinae</taxon>
        <taxon>Atta</taxon>
    </lineage>
</organism>
<feature type="compositionally biased region" description="Gly residues" evidence="1">
    <location>
        <begin position="341"/>
        <end position="350"/>
    </location>
</feature>
<gene>
    <name evidence="4" type="ORF">ALC53_02672</name>
</gene>
<dbReference type="SUPFAM" id="SSF109715">
    <property type="entry name" value="DEK C-terminal domain"/>
    <property type="match status" value="1"/>
</dbReference>
<name>A0A195BQQ8_9HYME</name>
<dbReference type="Proteomes" id="UP000078540">
    <property type="component" value="Unassembled WGS sequence"/>
</dbReference>
<dbReference type="EMBL" id="KQ976423">
    <property type="protein sequence ID" value="KYM88906.1"/>
    <property type="molecule type" value="Genomic_DNA"/>
</dbReference>
<dbReference type="CDD" id="cd10567">
    <property type="entry name" value="SWIB-MDM2_like"/>
    <property type="match status" value="1"/>
</dbReference>
<dbReference type="InterPro" id="IPR036885">
    <property type="entry name" value="SWIB_MDM2_dom_sf"/>
</dbReference>
<proteinExistence type="predicted"/>
<dbReference type="PROSITE" id="PS51998">
    <property type="entry name" value="DEK_C"/>
    <property type="match status" value="1"/>
</dbReference>
<dbReference type="InterPro" id="IPR003121">
    <property type="entry name" value="SWIB_MDM2_domain"/>
</dbReference>
<dbReference type="Gene3D" id="1.10.245.10">
    <property type="entry name" value="SWIB/MDM2 domain"/>
    <property type="match status" value="1"/>
</dbReference>
<evidence type="ECO:0000259" key="3">
    <source>
        <dbReference type="PROSITE" id="PS51998"/>
    </source>
</evidence>
<keyword evidence="5" id="KW-1185">Reference proteome</keyword>
<dbReference type="PANTHER" id="PTHR13844">
    <property type="entry name" value="SWI/SNF-RELATED MATRIX-ASSOCIATED ACTIN-DEPENDENT REGULATOR OF CHROMATIN SUBFAMILY D"/>
    <property type="match status" value="1"/>
</dbReference>
<sequence>MECHEGRKIEGLLIACEWKQPEADIKVSQKQVHDLVDEIGIPTVWLSRRVLSRRIGWMRIRALSAPTVPTDATRVRSRRRLSWQQYVQRVASTMADISKEELRKEITDDFGAECQRNRATFGRTHALRVAIASGIQAKSGSLLLRRDDFSAHVCAQVACPTPAIITAAHRILPSTSRANAILKDADLTTMSAKKVRQQIEEKLDVDLIERKKEVDDLVMECLQEKQDGGKKKKKAASEESEDGEEEEEEGSEEEEEEEEKKPAKRNPAKKAPNKRKKGSSEDEESASDDDASDEEYSPKKPKVTPKKSKPGKKGKKKGSDSDSDEDWGKNKKAPGSTAKKGAGGKGKGGGYTRAITLSPELAAVVGAEQMARHEVVKKVWSIIKERNLYDPKNKQFAICDEELMKVIGVKRFRTFGMMKYLKNHFVD</sequence>
<feature type="compositionally biased region" description="Basic residues" evidence="1">
    <location>
        <begin position="299"/>
        <end position="316"/>
    </location>
</feature>
<feature type="compositionally biased region" description="Acidic residues" evidence="1">
    <location>
        <begin position="281"/>
        <end position="295"/>
    </location>
</feature>
<dbReference type="PROSITE" id="PS51925">
    <property type="entry name" value="SWIB_MDM2"/>
    <property type="match status" value="1"/>
</dbReference>
<dbReference type="SUPFAM" id="SSF47592">
    <property type="entry name" value="SWIB/MDM2 domain"/>
    <property type="match status" value="1"/>
</dbReference>
<accession>A0A195BQQ8</accession>
<evidence type="ECO:0000313" key="4">
    <source>
        <dbReference type="EMBL" id="KYM88906.1"/>
    </source>
</evidence>
<dbReference type="InterPro" id="IPR019835">
    <property type="entry name" value="SWIB_domain"/>
</dbReference>
<dbReference type="InterPro" id="IPR014876">
    <property type="entry name" value="DEK_C"/>
</dbReference>
<feature type="compositionally biased region" description="Basic residues" evidence="1">
    <location>
        <begin position="262"/>
        <end position="277"/>
    </location>
</feature>
<feature type="region of interest" description="Disordered" evidence="1">
    <location>
        <begin position="225"/>
        <end position="350"/>
    </location>
</feature>
<dbReference type="Gene3D" id="1.10.10.60">
    <property type="entry name" value="Homeodomain-like"/>
    <property type="match status" value="1"/>
</dbReference>
<evidence type="ECO:0000313" key="5">
    <source>
        <dbReference type="Proteomes" id="UP000078540"/>
    </source>
</evidence>
<dbReference type="AlphaFoldDB" id="A0A195BQQ8"/>
<feature type="domain" description="DEK-C" evidence="3">
    <location>
        <begin position="168"/>
        <end position="223"/>
    </location>
</feature>
<dbReference type="Pfam" id="PF02201">
    <property type="entry name" value="SWIB"/>
    <property type="match status" value="1"/>
</dbReference>
<evidence type="ECO:0000259" key="2">
    <source>
        <dbReference type="PROSITE" id="PS51925"/>
    </source>
</evidence>
<reference evidence="4 5" key="1">
    <citation type="submission" date="2015-09" db="EMBL/GenBank/DDBJ databases">
        <title>Atta colombica WGS genome.</title>
        <authorList>
            <person name="Nygaard S."/>
            <person name="Hu H."/>
            <person name="Boomsma J."/>
            <person name="Zhang G."/>
        </authorList>
    </citation>
    <scope>NUCLEOTIDE SEQUENCE [LARGE SCALE GENOMIC DNA]</scope>
    <source>
        <strain evidence="4">Treedump-2</strain>
        <tissue evidence="4">Whole body</tissue>
    </source>
</reference>
<evidence type="ECO:0000256" key="1">
    <source>
        <dbReference type="SAM" id="MobiDB-lite"/>
    </source>
</evidence>
<dbReference type="SMART" id="SM00151">
    <property type="entry name" value="SWIB"/>
    <property type="match status" value="1"/>
</dbReference>
<dbReference type="Pfam" id="PF08766">
    <property type="entry name" value="DEK_C"/>
    <property type="match status" value="1"/>
</dbReference>
<protein>
    <submittedName>
        <fullName evidence="4">Upstream activation factor subunit spp27</fullName>
    </submittedName>
</protein>
<feature type="compositionally biased region" description="Acidic residues" evidence="1">
    <location>
        <begin position="238"/>
        <end position="258"/>
    </location>
</feature>